<feature type="signal peptide" evidence="2">
    <location>
        <begin position="1"/>
        <end position="21"/>
    </location>
</feature>
<dbReference type="PROSITE" id="PS51762">
    <property type="entry name" value="GH16_2"/>
    <property type="match status" value="1"/>
</dbReference>
<dbReference type="PANTHER" id="PTHR10963:SF55">
    <property type="entry name" value="GLYCOSIDE HYDROLASE FAMILY 16 PROTEIN"/>
    <property type="match status" value="1"/>
</dbReference>
<dbReference type="SUPFAM" id="SSF49899">
    <property type="entry name" value="Concanavalin A-like lectins/glucanases"/>
    <property type="match status" value="1"/>
</dbReference>
<feature type="chain" id="PRO_5045103548" evidence="2">
    <location>
        <begin position="22"/>
        <end position="379"/>
    </location>
</feature>
<sequence length="379" mass="40369">MPRRCLTALLAAVSTVLLVLAGPAHLSGIARASAAPPAQSVTVRVLPQLAATGVLPEPAASALSTVTATFAPVVPGRDAVLEAKSGKKWAVVARSAQDAAGRVAFNAPYLYGGAPATYRVVAPRTSTHAQATSAEGRTDAWRAPIFSDEFSGSALASPWDHRYQGYDVPSRRCSRTDASATKVSGGVLALSVIDDLARDDLCTFTAGGVEQSTFYRLNGHVGTQGRFAYKYGVAAARIRFQDARGQHGAFWMQPAGTGYGAEIDVAEWFGTGSQGLVNGVWDYSSGTQTRVAGGVMADQAAYGSDWAGTYHVFSVEWTPTEYVFRIDGREVLRTTAGVAQTEEYLILSLLVANYEANKLPSPESLPQTMNVDWVRVWQR</sequence>
<accession>A0ABW2N3V0</accession>
<evidence type="ECO:0000256" key="2">
    <source>
        <dbReference type="SAM" id="SignalP"/>
    </source>
</evidence>
<dbReference type="Pfam" id="PF00722">
    <property type="entry name" value="Glyco_hydro_16"/>
    <property type="match status" value="1"/>
</dbReference>
<keyword evidence="2" id="KW-0732">Signal</keyword>
<organism evidence="4 5">
    <name type="scientific">Nocardioides astragali</name>
    <dbReference type="NCBI Taxonomy" id="1776736"/>
    <lineage>
        <taxon>Bacteria</taxon>
        <taxon>Bacillati</taxon>
        <taxon>Actinomycetota</taxon>
        <taxon>Actinomycetes</taxon>
        <taxon>Propionibacteriales</taxon>
        <taxon>Nocardioidaceae</taxon>
        <taxon>Nocardioides</taxon>
    </lineage>
</organism>
<evidence type="ECO:0000313" key="5">
    <source>
        <dbReference type="Proteomes" id="UP001596524"/>
    </source>
</evidence>
<comment type="similarity">
    <text evidence="1">Belongs to the glycosyl hydrolase 16 family.</text>
</comment>
<proteinExistence type="inferred from homology"/>
<feature type="domain" description="GH16" evidence="3">
    <location>
        <begin position="109"/>
        <end position="379"/>
    </location>
</feature>
<dbReference type="Gene3D" id="2.60.120.200">
    <property type="match status" value="1"/>
</dbReference>
<dbReference type="PANTHER" id="PTHR10963">
    <property type="entry name" value="GLYCOSYL HYDROLASE-RELATED"/>
    <property type="match status" value="1"/>
</dbReference>
<evidence type="ECO:0000313" key="4">
    <source>
        <dbReference type="EMBL" id="MFC7361149.1"/>
    </source>
</evidence>
<dbReference type="InterPro" id="IPR013320">
    <property type="entry name" value="ConA-like_dom_sf"/>
</dbReference>
<dbReference type="InterPro" id="IPR050546">
    <property type="entry name" value="Glycosyl_Hydrlase_16"/>
</dbReference>
<evidence type="ECO:0000256" key="1">
    <source>
        <dbReference type="ARBA" id="ARBA00006865"/>
    </source>
</evidence>
<comment type="caution">
    <text evidence="4">The sequence shown here is derived from an EMBL/GenBank/DDBJ whole genome shotgun (WGS) entry which is preliminary data.</text>
</comment>
<dbReference type="EMBL" id="JBHTCH010000014">
    <property type="protein sequence ID" value="MFC7361149.1"/>
    <property type="molecule type" value="Genomic_DNA"/>
</dbReference>
<reference evidence="5" key="1">
    <citation type="journal article" date="2019" name="Int. J. Syst. Evol. Microbiol.">
        <title>The Global Catalogue of Microorganisms (GCM) 10K type strain sequencing project: providing services to taxonomists for standard genome sequencing and annotation.</title>
        <authorList>
            <consortium name="The Broad Institute Genomics Platform"/>
            <consortium name="The Broad Institute Genome Sequencing Center for Infectious Disease"/>
            <person name="Wu L."/>
            <person name="Ma J."/>
        </authorList>
    </citation>
    <scope>NUCLEOTIDE SEQUENCE [LARGE SCALE GENOMIC DNA]</scope>
    <source>
        <strain evidence="5">FCH27</strain>
    </source>
</reference>
<dbReference type="Proteomes" id="UP001596524">
    <property type="component" value="Unassembled WGS sequence"/>
</dbReference>
<name>A0ABW2N3V0_9ACTN</name>
<evidence type="ECO:0000259" key="3">
    <source>
        <dbReference type="PROSITE" id="PS51762"/>
    </source>
</evidence>
<dbReference type="CDD" id="cd08023">
    <property type="entry name" value="GH16_laminarinase_like"/>
    <property type="match status" value="1"/>
</dbReference>
<gene>
    <name evidence="4" type="ORF">ACFQO6_12785</name>
</gene>
<keyword evidence="5" id="KW-1185">Reference proteome</keyword>
<dbReference type="RefSeq" id="WP_255888336.1">
    <property type="nucleotide sequence ID" value="NZ_JAFMZM010000001.1"/>
</dbReference>
<dbReference type="InterPro" id="IPR000757">
    <property type="entry name" value="Beta-glucanase-like"/>
</dbReference>
<protein>
    <submittedName>
        <fullName evidence="4">Family 16 glycosylhydrolase</fullName>
    </submittedName>
</protein>